<comment type="subcellular location">
    <subcellularLocation>
        <location evidence="1">Cell membrane</location>
        <topology evidence="1">Multi-pass membrane protein</topology>
    </subcellularLocation>
</comment>
<feature type="compositionally biased region" description="Low complexity" evidence="12">
    <location>
        <begin position="77"/>
        <end position="105"/>
    </location>
</feature>
<keyword evidence="5 13" id="KW-1133">Transmembrane helix</keyword>
<keyword evidence="11" id="KW-0175">Coiled coil</keyword>
<evidence type="ECO:0000256" key="4">
    <source>
        <dbReference type="ARBA" id="ARBA00022692"/>
    </source>
</evidence>
<gene>
    <name evidence="16" type="primary">LOC117564714</name>
</gene>
<dbReference type="RefSeq" id="XP_034099486.1">
    <property type="nucleotide sequence ID" value="XM_034243595.2"/>
</dbReference>
<keyword evidence="7 13" id="KW-0472">Membrane</keyword>
<evidence type="ECO:0000313" key="15">
    <source>
        <dbReference type="Proteomes" id="UP000515160"/>
    </source>
</evidence>
<evidence type="ECO:0000313" key="16">
    <source>
        <dbReference type="RefSeq" id="XP_034099486.1"/>
    </source>
</evidence>
<organism evidence="15 16">
    <name type="scientific">Drosophila albomicans</name>
    <name type="common">Fruit fly</name>
    <dbReference type="NCBI Taxonomy" id="7291"/>
    <lineage>
        <taxon>Eukaryota</taxon>
        <taxon>Metazoa</taxon>
        <taxon>Ecdysozoa</taxon>
        <taxon>Arthropoda</taxon>
        <taxon>Hexapoda</taxon>
        <taxon>Insecta</taxon>
        <taxon>Pterygota</taxon>
        <taxon>Neoptera</taxon>
        <taxon>Endopterygota</taxon>
        <taxon>Diptera</taxon>
        <taxon>Brachycera</taxon>
        <taxon>Muscomorpha</taxon>
        <taxon>Ephydroidea</taxon>
        <taxon>Drosophilidae</taxon>
        <taxon>Drosophila</taxon>
    </lineage>
</organism>
<dbReference type="PROSITE" id="PS50259">
    <property type="entry name" value="G_PROTEIN_RECEP_F3_4"/>
    <property type="match status" value="1"/>
</dbReference>
<proteinExistence type="inferred from homology"/>
<accession>A0A6P8W783</accession>
<feature type="transmembrane region" description="Helical" evidence="13">
    <location>
        <begin position="728"/>
        <end position="751"/>
    </location>
</feature>
<evidence type="ECO:0000256" key="12">
    <source>
        <dbReference type="SAM" id="MobiDB-lite"/>
    </source>
</evidence>
<keyword evidence="15" id="KW-1185">Reference proteome</keyword>
<keyword evidence="6" id="KW-0297">G-protein coupled receptor</keyword>
<feature type="region of interest" description="Disordered" evidence="12">
    <location>
        <begin position="77"/>
        <end position="122"/>
    </location>
</feature>
<feature type="transmembrane region" description="Helical" evidence="13">
    <location>
        <begin position="757"/>
        <end position="777"/>
    </location>
</feature>
<reference evidence="16" key="1">
    <citation type="submission" date="2025-08" db="UniProtKB">
        <authorList>
            <consortium name="RefSeq"/>
        </authorList>
    </citation>
    <scope>IDENTIFICATION</scope>
    <source>
        <strain evidence="16">15112-1751.03</strain>
        <tissue evidence="16">Whole Adult</tissue>
    </source>
</reference>
<dbReference type="Gene3D" id="3.30.450.20">
    <property type="entry name" value="PAS domain"/>
    <property type="match status" value="1"/>
</dbReference>
<dbReference type="GeneID" id="117564714"/>
<feature type="transmembrane region" description="Helical" evidence="13">
    <location>
        <begin position="646"/>
        <end position="668"/>
    </location>
</feature>
<feature type="compositionally biased region" description="Basic residues" evidence="12">
    <location>
        <begin position="1"/>
        <end position="13"/>
    </location>
</feature>
<dbReference type="GO" id="GO:0005886">
    <property type="term" value="C:plasma membrane"/>
    <property type="evidence" value="ECO:0007669"/>
    <property type="project" value="UniProtKB-SubCell"/>
</dbReference>
<dbReference type="Proteomes" id="UP000515160">
    <property type="component" value="Chromosome 2L"/>
</dbReference>
<evidence type="ECO:0000256" key="1">
    <source>
        <dbReference type="ARBA" id="ARBA00004651"/>
    </source>
</evidence>
<dbReference type="AlphaFoldDB" id="A0A6P8W783"/>
<evidence type="ECO:0000256" key="2">
    <source>
        <dbReference type="ARBA" id="ARBA00007242"/>
    </source>
</evidence>
<protein>
    <submittedName>
        <fullName evidence="16">Probable G-protein coupled receptor CG31760</fullName>
    </submittedName>
</protein>
<evidence type="ECO:0000256" key="3">
    <source>
        <dbReference type="ARBA" id="ARBA00022475"/>
    </source>
</evidence>
<evidence type="ECO:0000259" key="14">
    <source>
        <dbReference type="PROSITE" id="PS50259"/>
    </source>
</evidence>
<dbReference type="Pfam" id="PF00003">
    <property type="entry name" value="7tm_3"/>
    <property type="match status" value="1"/>
</dbReference>
<dbReference type="GO" id="GO:0004930">
    <property type="term" value="F:G protein-coupled receptor activity"/>
    <property type="evidence" value="ECO:0007669"/>
    <property type="project" value="UniProtKB-KW"/>
</dbReference>
<evidence type="ECO:0000256" key="6">
    <source>
        <dbReference type="ARBA" id="ARBA00023040"/>
    </source>
</evidence>
<feature type="transmembrane region" description="Helical" evidence="13">
    <location>
        <begin position="607"/>
        <end position="625"/>
    </location>
</feature>
<dbReference type="PANTHER" id="PTHR32546">
    <property type="entry name" value="G-PROTEIN COUPLED RECEPTOR 158-RELATED"/>
    <property type="match status" value="1"/>
</dbReference>
<dbReference type="InterPro" id="IPR043458">
    <property type="entry name" value="GPR158/179"/>
</dbReference>
<dbReference type="PANTHER" id="PTHR32546:SF16">
    <property type="entry name" value="G-PROTEIN COUPLED RECEPTOR CG31760-RELATED"/>
    <property type="match status" value="1"/>
</dbReference>
<evidence type="ECO:0000256" key="7">
    <source>
        <dbReference type="ARBA" id="ARBA00023136"/>
    </source>
</evidence>
<feature type="region of interest" description="Disordered" evidence="12">
    <location>
        <begin position="873"/>
        <end position="908"/>
    </location>
</feature>
<name>A0A6P8W783_DROAB</name>
<feature type="compositionally biased region" description="Low complexity" evidence="12">
    <location>
        <begin position="113"/>
        <end position="122"/>
    </location>
</feature>
<keyword evidence="8 16" id="KW-0675">Receptor</keyword>
<feature type="compositionally biased region" description="Polar residues" evidence="12">
    <location>
        <begin position="873"/>
        <end position="884"/>
    </location>
</feature>
<keyword evidence="10" id="KW-0807">Transducer</keyword>
<feature type="transmembrane region" description="Helical" evidence="13">
    <location>
        <begin position="567"/>
        <end position="587"/>
    </location>
</feature>
<evidence type="ECO:0000256" key="13">
    <source>
        <dbReference type="SAM" id="Phobius"/>
    </source>
</evidence>
<feature type="domain" description="G-protein coupled receptors family 3 profile" evidence="14">
    <location>
        <begin position="537"/>
        <end position="780"/>
    </location>
</feature>
<comment type="similarity">
    <text evidence="2">Belongs to the G-protein coupled receptor 3 family.</text>
</comment>
<dbReference type="CDD" id="cd15293">
    <property type="entry name" value="7tmC_GPR158-like"/>
    <property type="match status" value="1"/>
</dbReference>
<feature type="coiled-coil region" evidence="11">
    <location>
        <begin position="816"/>
        <end position="843"/>
    </location>
</feature>
<feature type="region of interest" description="Disordered" evidence="12">
    <location>
        <begin position="1"/>
        <end position="32"/>
    </location>
</feature>
<keyword evidence="3" id="KW-1003">Cell membrane</keyword>
<feature type="transmembrane region" description="Helical" evidence="13">
    <location>
        <begin position="539"/>
        <end position="560"/>
    </location>
</feature>
<evidence type="ECO:0000256" key="8">
    <source>
        <dbReference type="ARBA" id="ARBA00023170"/>
    </source>
</evidence>
<sequence>MKCRLNAGKWRKWRQPEAATRDDSCQRQQQPKQQQQQQQQQLVAGICVEARKQLLVLLSLLLLLVLAVEHANATTAAAATSTAATATATTSSSSSTTTTTTTTSSKQAPANETGTGATSAAAATSSSTLPNSVTGASAAAAAAAVALGNPFKNILRIGDGNIVSRTAIEQSLVTIHDIATENLGTLCISTLYRPLQVPINSERFESSRQKADLAASILQEVGIIRHGGLSDALAKGLLTDEYINGARILALNLTNGAVQSYVWWVKSNSDSNNNNKLQASETQRYEEESLQIGKKPAHSYPWFDDESSTPTLRSPKFAPSPPNNYYKGWWTYPYFSCAVSKWLVSYSIAIPPSGRHGLRGFISVDIDVTSLRVNQCDAIPYRFSSQQLLLRQRQPARRSTIASAAAAATANNNNNDVDTINDLQAFHSSHKCHRASMVCDYRQPSAETPTISSGKILAGMSSSSWSRGAYQCLCKRGFYSLRHPDGFNGTIMEIAWQEHQDNISNYYSEVFKCYPCAPGCDTCTGPEPCLANYHWPFRISLLTISIGCACGTFVLAGYLFRHRRVKVFKVASPIFLMITLIGCAIMYLEMVAIFPYLDTTWCIATKWTRHMGFCITYTSLLMKTWRVSLTYRVKSAHKIKLNDQQLLQWMVPILLVMLIYLGTWTISATPYAEVIYDQHHLKFKQCSYNWWDHSLAIGEVFFLAWGIRVCYNVRNAESLYNEARLISYAIYNIAIVNIAMVAFHVMLFPHAGPDYKYMLGFVRTQLSTTTTIALVFGPKIARVFKGQGDKWDQKAKVRSITASFSLNGVGLVPEESPDLYQENEELKEQIQKLAHQIEFMKTVHMQMNNRHLKPKPGGYFTITSTSFQAPYSKSSVSTAQTQTGGKDEISCLSGNATPSKCKSPKGKV</sequence>
<keyword evidence="4 13" id="KW-0812">Transmembrane</keyword>
<evidence type="ECO:0000256" key="10">
    <source>
        <dbReference type="ARBA" id="ARBA00023224"/>
    </source>
</evidence>
<keyword evidence="9" id="KW-0325">Glycoprotein</keyword>
<feature type="transmembrane region" description="Helical" evidence="13">
    <location>
        <begin position="688"/>
        <end position="707"/>
    </location>
</feature>
<evidence type="ECO:0000256" key="11">
    <source>
        <dbReference type="SAM" id="Coils"/>
    </source>
</evidence>
<evidence type="ECO:0000256" key="9">
    <source>
        <dbReference type="ARBA" id="ARBA00023180"/>
    </source>
</evidence>
<evidence type="ECO:0000256" key="5">
    <source>
        <dbReference type="ARBA" id="ARBA00022989"/>
    </source>
</evidence>
<dbReference type="OrthoDB" id="2129233at2759"/>
<dbReference type="InterPro" id="IPR017978">
    <property type="entry name" value="GPCR_3_C"/>
</dbReference>